<keyword evidence="8" id="KW-0902">Two-component regulatory system</keyword>
<dbReference type="PANTHER" id="PTHR43065:SF10">
    <property type="entry name" value="PEROXIDE STRESS-ACTIVATED HISTIDINE KINASE MAK3"/>
    <property type="match status" value="1"/>
</dbReference>
<keyword evidence="6 11" id="KW-0418">Kinase</keyword>
<dbReference type="GO" id="GO:0005524">
    <property type="term" value="F:ATP binding"/>
    <property type="evidence" value="ECO:0007669"/>
    <property type="project" value="UniProtKB-KW"/>
</dbReference>
<feature type="transmembrane region" description="Helical" evidence="9">
    <location>
        <begin position="150"/>
        <end position="170"/>
    </location>
</feature>
<dbReference type="InterPro" id="IPR003661">
    <property type="entry name" value="HisK_dim/P_dom"/>
</dbReference>
<organism evidence="11 12">
    <name type="scientific">Moheibacter lacus</name>
    <dbReference type="NCBI Taxonomy" id="2745851"/>
    <lineage>
        <taxon>Bacteria</taxon>
        <taxon>Pseudomonadati</taxon>
        <taxon>Bacteroidota</taxon>
        <taxon>Flavobacteriia</taxon>
        <taxon>Flavobacteriales</taxon>
        <taxon>Weeksellaceae</taxon>
        <taxon>Moheibacter</taxon>
    </lineage>
</organism>
<dbReference type="CDD" id="cd00082">
    <property type="entry name" value="HisKA"/>
    <property type="match status" value="1"/>
</dbReference>
<dbReference type="CDD" id="cd00075">
    <property type="entry name" value="HATPase"/>
    <property type="match status" value="1"/>
</dbReference>
<reference evidence="11 12" key="1">
    <citation type="submission" date="2020-07" db="EMBL/GenBank/DDBJ databases">
        <title>Moheibacter lacus sp. nov., a member of the family Flavobacteriaceae isolated from freshwater lake sediment.</title>
        <authorList>
            <person name="Liu Y."/>
        </authorList>
    </citation>
    <scope>NUCLEOTIDE SEQUENCE [LARGE SCALE GENOMIC DNA]</scope>
    <source>
        <strain evidence="11 12">BDHS18</strain>
    </source>
</reference>
<dbReference type="EMBL" id="JACDZE010000003">
    <property type="protein sequence ID" value="MBA5630173.1"/>
    <property type="molecule type" value="Genomic_DNA"/>
</dbReference>
<evidence type="ECO:0000256" key="8">
    <source>
        <dbReference type="ARBA" id="ARBA00023012"/>
    </source>
</evidence>
<evidence type="ECO:0000259" key="10">
    <source>
        <dbReference type="PROSITE" id="PS50109"/>
    </source>
</evidence>
<dbReference type="EC" id="2.7.13.3" evidence="2"/>
<dbReference type="PANTHER" id="PTHR43065">
    <property type="entry name" value="SENSOR HISTIDINE KINASE"/>
    <property type="match status" value="1"/>
</dbReference>
<keyword evidence="5" id="KW-0547">Nucleotide-binding</keyword>
<keyword evidence="4" id="KW-0808">Transferase</keyword>
<evidence type="ECO:0000256" key="6">
    <source>
        <dbReference type="ARBA" id="ARBA00022777"/>
    </source>
</evidence>
<keyword evidence="9" id="KW-0472">Membrane</keyword>
<dbReference type="AlphaFoldDB" id="A0A838ZT98"/>
<evidence type="ECO:0000256" key="3">
    <source>
        <dbReference type="ARBA" id="ARBA00022553"/>
    </source>
</evidence>
<evidence type="ECO:0000256" key="9">
    <source>
        <dbReference type="SAM" id="Phobius"/>
    </source>
</evidence>
<dbReference type="Pfam" id="PF02518">
    <property type="entry name" value="HATPase_c"/>
    <property type="match status" value="1"/>
</dbReference>
<protein>
    <recommendedName>
        <fullName evidence="2">histidine kinase</fullName>
        <ecNumber evidence="2">2.7.13.3</ecNumber>
    </recommendedName>
</protein>
<keyword evidence="9" id="KW-1133">Transmembrane helix</keyword>
<dbReference type="Pfam" id="PF00512">
    <property type="entry name" value="HisKA"/>
    <property type="match status" value="1"/>
</dbReference>
<dbReference type="InterPro" id="IPR004358">
    <property type="entry name" value="Sig_transdc_His_kin-like_C"/>
</dbReference>
<evidence type="ECO:0000256" key="2">
    <source>
        <dbReference type="ARBA" id="ARBA00012438"/>
    </source>
</evidence>
<evidence type="ECO:0000256" key="7">
    <source>
        <dbReference type="ARBA" id="ARBA00022840"/>
    </source>
</evidence>
<dbReference type="SMART" id="SM00387">
    <property type="entry name" value="HATPase_c"/>
    <property type="match status" value="1"/>
</dbReference>
<keyword evidence="12" id="KW-1185">Reference proteome</keyword>
<evidence type="ECO:0000256" key="1">
    <source>
        <dbReference type="ARBA" id="ARBA00000085"/>
    </source>
</evidence>
<dbReference type="InterPro" id="IPR036890">
    <property type="entry name" value="HATPase_C_sf"/>
</dbReference>
<evidence type="ECO:0000256" key="4">
    <source>
        <dbReference type="ARBA" id="ARBA00022679"/>
    </source>
</evidence>
<dbReference type="SMART" id="SM00388">
    <property type="entry name" value="HisKA"/>
    <property type="match status" value="1"/>
</dbReference>
<dbReference type="RefSeq" id="WP_182043776.1">
    <property type="nucleotide sequence ID" value="NZ_JACDZE010000003.1"/>
</dbReference>
<proteinExistence type="predicted"/>
<sequence length="388" mass="44683">MSRFNLLKNRGLSKWIGFLFAFLIFGATVWFSTQFVNQLRKEEKIKIENYAKAVQLLASDETALSSEVNDYLVRITSGNETMPVILIDGETDEVYGSSNIEEEILNDSVQLNRLVLKMKEIQEPIEVDLGVLGKQYVYYENSKLLKRLQYYPIILILIIILFVYFSYWYFKTLKNTEQSFLWAGMAKETAHQIGTPLSSLLGWVEILKMEEMDQEPVLEIEKDIHRLNQITERFSKIGSLPELQPNNLIEVTETTVNYLKGRISKKVDLRFNSEKEEIRIPLNVALYSWVIENLVKNAVDAMQNQGAINVYVTEKENTVIVSVLDTGPGIQKKLHKQIFEPGFTTKQRGWGLGLSLAKRIIENYHKGKIFVAKSDKDSGTEIRIILRK</sequence>
<dbReference type="PROSITE" id="PS50109">
    <property type="entry name" value="HIS_KIN"/>
    <property type="match status" value="1"/>
</dbReference>
<evidence type="ECO:0000256" key="5">
    <source>
        <dbReference type="ARBA" id="ARBA00022741"/>
    </source>
</evidence>
<comment type="catalytic activity">
    <reaction evidence="1">
        <text>ATP + protein L-histidine = ADP + protein N-phospho-L-histidine.</text>
        <dbReference type="EC" id="2.7.13.3"/>
    </reaction>
</comment>
<dbReference type="InterPro" id="IPR003594">
    <property type="entry name" value="HATPase_dom"/>
</dbReference>
<dbReference type="GO" id="GO:0000155">
    <property type="term" value="F:phosphorelay sensor kinase activity"/>
    <property type="evidence" value="ECO:0007669"/>
    <property type="project" value="InterPro"/>
</dbReference>
<keyword evidence="7" id="KW-0067">ATP-binding</keyword>
<dbReference type="InterPro" id="IPR005467">
    <property type="entry name" value="His_kinase_dom"/>
</dbReference>
<gene>
    <name evidence="11" type="ORF">HU137_10350</name>
</gene>
<feature type="transmembrane region" description="Helical" evidence="9">
    <location>
        <begin position="15"/>
        <end position="36"/>
    </location>
</feature>
<name>A0A838ZT98_9FLAO</name>
<evidence type="ECO:0000313" key="12">
    <source>
        <dbReference type="Proteomes" id="UP000552241"/>
    </source>
</evidence>
<evidence type="ECO:0000313" key="11">
    <source>
        <dbReference type="EMBL" id="MBA5630173.1"/>
    </source>
</evidence>
<comment type="caution">
    <text evidence="11">The sequence shown here is derived from an EMBL/GenBank/DDBJ whole genome shotgun (WGS) entry which is preliminary data.</text>
</comment>
<dbReference type="Proteomes" id="UP000552241">
    <property type="component" value="Unassembled WGS sequence"/>
</dbReference>
<feature type="domain" description="Histidine kinase" evidence="10">
    <location>
        <begin position="188"/>
        <end position="388"/>
    </location>
</feature>
<dbReference type="SUPFAM" id="SSF55874">
    <property type="entry name" value="ATPase domain of HSP90 chaperone/DNA topoisomerase II/histidine kinase"/>
    <property type="match status" value="1"/>
</dbReference>
<dbReference type="PRINTS" id="PR00344">
    <property type="entry name" value="BCTRLSENSOR"/>
</dbReference>
<keyword evidence="3" id="KW-0597">Phosphoprotein</keyword>
<keyword evidence="9" id="KW-0812">Transmembrane</keyword>
<accession>A0A838ZT98</accession>
<dbReference type="Gene3D" id="3.30.565.10">
    <property type="entry name" value="Histidine kinase-like ATPase, C-terminal domain"/>
    <property type="match status" value="1"/>
</dbReference>
<dbReference type="Gene3D" id="1.10.287.130">
    <property type="match status" value="1"/>
</dbReference>